<proteinExistence type="inferred from homology"/>
<dbReference type="GO" id="GO:0102758">
    <property type="term" value="F:very-long-chain enoyl-CoA reductase activity"/>
    <property type="evidence" value="ECO:0007669"/>
    <property type="project" value="UniProtKB-EC"/>
</dbReference>
<evidence type="ECO:0000256" key="10">
    <source>
        <dbReference type="ARBA" id="ARBA00022989"/>
    </source>
</evidence>
<keyword evidence="11" id="KW-0560">Oxidoreductase</keyword>
<feature type="domain" description="3-oxo-5-alpha-steroid 4-dehydrogenase C-terminal" evidence="18">
    <location>
        <begin position="157"/>
        <end position="307"/>
    </location>
</feature>
<evidence type="ECO:0000256" key="8">
    <source>
        <dbReference type="ARBA" id="ARBA00022832"/>
    </source>
</evidence>
<evidence type="ECO:0000256" key="1">
    <source>
        <dbReference type="ARBA" id="ARBA00004477"/>
    </source>
</evidence>
<evidence type="ECO:0000313" key="20">
    <source>
        <dbReference type="Proteomes" id="UP000799436"/>
    </source>
</evidence>
<evidence type="ECO:0000256" key="2">
    <source>
        <dbReference type="ARBA" id="ARBA00005194"/>
    </source>
</evidence>
<dbReference type="PANTHER" id="PTHR10556">
    <property type="entry name" value="3-OXO-5-ALPHA-STEROID 4-DEHYDROGENASE"/>
    <property type="match status" value="1"/>
</dbReference>
<feature type="transmembrane region" description="Helical" evidence="17">
    <location>
        <begin position="251"/>
        <end position="279"/>
    </location>
</feature>
<keyword evidence="8" id="KW-0276">Fatty acid metabolism</keyword>
<comment type="catalytic activity">
    <reaction evidence="15">
        <text>a very-long-chain 2,3-saturated fatty acyl-CoA + NADP(+) = a very-long-chain (2E)-enoyl-CoA + NADPH + H(+)</text>
        <dbReference type="Rhea" id="RHEA:14473"/>
        <dbReference type="ChEBI" id="CHEBI:15378"/>
        <dbReference type="ChEBI" id="CHEBI:57783"/>
        <dbReference type="ChEBI" id="CHEBI:58349"/>
        <dbReference type="ChEBI" id="CHEBI:83724"/>
        <dbReference type="ChEBI" id="CHEBI:83728"/>
        <dbReference type="EC" id="1.3.1.93"/>
    </reaction>
</comment>
<dbReference type="GO" id="GO:0005789">
    <property type="term" value="C:endoplasmic reticulum membrane"/>
    <property type="evidence" value="ECO:0007669"/>
    <property type="project" value="UniProtKB-SubCell"/>
</dbReference>
<keyword evidence="10 17" id="KW-1133">Transmembrane helix</keyword>
<dbReference type="InterPro" id="IPR001104">
    <property type="entry name" value="3-oxo-5_a-steroid_4-DH_C"/>
</dbReference>
<evidence type="ECO:0000256" key="16">
    <source>
        <dbReference type="ARBA" id="ARBA00058640"/>
    </source>
</evidence>
<keyword evidence="14" id="KW-0275">Fatty acid biosynthesis</keyword>
<dbReference type="Proteomes" id="UP000799436">
    <property type="component" value="Unassembled WGS sequence"/>
</dbReference>
<dbReference type="PROSITE" id="PS50244">
    <property type="entry name" value="S5A_REDUCTASE"/>
    <property type="match status" value="1"/>
</dbReference>
<evidence type="ECO:0000256" key="3">
    <source>
        <dbReference type="ARBA" id="ARBA00007742"/>
    </source>
</evidence>
<evidence type="ECO:0000256" key="15">
    <source>
        <dbReference type="ARBA" id="ARBA00051495"/>
    </source>
</evidence>
<sequence length="307" mass="34213">MASNPVTLKVQPRGKRIPKLPSETSIYIQGSTADLYQRIAKESNFSVHRLRITNADDGKPVPNDTKTTVASVGLENGGTIQVKDLGPQIAWRTVFVIEYLGPLLIHPLFYYLRPYIYGPAAKASPSTLQTLSCLTITLHFLKRECETLFVHRFSNATMPVRNIFKNSAHYWLLSGLLIAYFTYSPTSITAGAAKPLLTYTGLALFTVGELANLNTHIVLRGLRSPGGTERGVPKGVGFNWVTCPNYLFETMAWVGILLINLSWTTAVFAVIAVGQMALWAKKKENRYRKELGGQYKKKRFSMIPGIW</sequence>
<comment type="subcellular location">
    <subcellularLocation>
        <location evidence="1">Endoplasmic reticulum membrane</location>
        <topology evidence="1">Multi-pass membrane protein</topology>
    </subcellularLocation>
</comment>
<comment type="function">
    <text evidence="16">Catalyzes the last of the four reactions of the long-chain fatty acids elongation cycle. This endoplasmic reticulum-bound enzymatic process, allows the addition of 2 carbons to the chain of long- and very long-chain fatty acids/VLCFAs per cycle. This enzyme reduces the trans-2,3-enoyl-CoA fatty acid intermediate to an acyl-CoA that can be further elongated by entering a new cycle of elongation. Thereby, it participates in the production of VLCFAs of different chain lengths that are involved in multiple biological processes as precursors of membrane lipids and lipid mediators.</text>
</comment>
<evidence type="ECO:0000256" key="13">
    <source>
        <dbReference type="ARBA" id="ARBA00023136"/>
    </source>
</evidence>
<keyword evidence="20" id="KW-1185">Reference proteome</keyword>
<evidence type="ECO:0000256" key="6">
    <source>
        <dbReference type="ARBA" id="ARBA00022692"/>
    </source>
</evidence>
<evidence type="ECO:0000259" key="18">
    <source>
        <dbReference type="Pfam" id="PF02544"/>
    </source>
</evidence>
<dbReference type="InterPro" id="IPR039357">
    <property type="entry name" value="SRD5A/TECR"/>
</dbReference>
<keyword evidence="7" id="KW-0256">Endoplasmic reticulum</keyword>
<evidence type="ECO:0000256" key="11">
    <source>
        <dbReference type="ARBA" id="ARBA00023002"/>
    </source>
</evidence>
<keyword evidence="6 17" id="KW-0812">Transmembrane</keyword>
<comment type="pathway">
    <text evidence="2">Lipid metabolism; fatty acid biosynthesis.</text>
</comment>
<evidence type="ECO:0000256" key="4">
    <source>
        <dbReference type="ARBA" id="ARBA00012530"/>
    </source>
</evidence>
<keyword evidence="12" id="KW-0443">Lipid metabolism</keyword>
<dbReference type="EMBL" id="ML995847">
    <property type="protein sequence ID" value="KAF2768155.1"/>
    <property type="molecule type" value="Genomic_DNA"/>
</dbReference>
<keyword evidence="9" id="KW-0521">NADP</keyword>
<dbReference type="Pfam" id="PF02544">
    <property type="entry name" value="Steroid_dh"/>
    <property type="match status" value="1"/>
</dbReference>
<name>A0A6G1L5N2_9PEZI</name>
<dbReference type="GO" id="GO:0042761">
    <property type="term" value="P:very long-chain fatty acid biosynthetic process"/>
    <property type="evidence" value="ECO:0007669"/>
    <property type="project" value="TreeGrafter"/>
</dbReference>
<evidence type="ECO:0000256" key="5">
    <source>
        <dbReference type="ARBA" id="ARBA00022516"/>
    </source>
</evidence>
<dbReference type="OrthoDB" id="540503at2759"/>
<dbReference type="Gene3D" id="1.20.120.1630">
    <property type="match status" value="1"/>
</dbReference>
<comment type="similarity">
    <text evidence="3">Belongs to the steroid 5-alpha reductase family.</text>
</comment>
<keyword evidence="13 17" id="KW-0472">Membrane</keyword>
<organism evidence="19 20">
    <name type="scientific">Teratosphaeria nubilosa</name>
    <dbReference type="NCBI Taxonomy" id="161662"/>
    <lineage>
        <taxon>Eukaryota</taxon>
        <taxon>Fungi</taxon>
        <taxon>Dikarya</taxon>
        <taxon>Ascomycota</taxon>
        <taxon>Pezizomycotina</taxon>
        <taxon>Dothideomycetes</taxon>
        <taxon>Dothideomycetidae</taxon>
        <taxon>Mycosphaerellales</taxon>
        <taxon>Teratosphaeriaceae</taxon>
        <taxon>Teratosphaeria</taxon>
    </lineage>
</organism>
<dbReference type="EC" id="1.3.1.93" evidence="4"/>
<evidence type="ECO:0000256" key="17">
    <source>
        <dbReference type="SAM" id="Phobius"/>
    </source>
</evidence>
<keyword evidence="5" id="KW-0444">Lipid biosynthesis</keyword>
<evidence type="ECO:0000313" key="19">
    <source>
        <dbReference type="EMBL" id="KAF2768155.1"/>
    </source>
</evidence>
<evidence type="ECO:0000256" key="7">
    <source>
        <dbReference type="ARBA" id="ARBA00022824"/>
    </source>
</evidence>
<dbReference type="FunFam" id="1.20.120.1630:FF:000010">
    <property type="entry name" value="Steroid alpha reductase family protein"/>
    <property type="match status" value="1"/>
</dbReference>
<evidence type="ECO:0000256" key="12">
    <source>
        <dbReference type="ARBA" id="ARBA00023098"/>
    </source>
</evidence>
<gene>
    <name evidence="19" type="ORF">EJ03DRAFT_133714</name>
</gene>
<protein>
    <recommendedName>
        <fullName evidence="4">very-long-chain enoyl-CoA reductase</fullName>
        <ecNumber evidence="4">1.3.1.93</ecNumber>
    </recommendedName>
</protein>
<evidence type="ECO:0000256" key="14">
    <source>
        <dbReference type="ARBA" id="ARBA00023160"/>
    </source>
</evidence>
<reference evidence="19" key="1">
    <citation type="journal article" date="2020" name="Stud. Mycol.">
        <title>101 Dothideomycetes genomes: a test case for predicting lifestyles and emergence of pathogens.</title>
        <authorList>
            <person name="Haridas S."/>
            <person name="Albert R."/>
            <person name="Binder M."/>
            <person name="Bloem J."/>
            <person name="Labutti K."/>
            <person name="Salamov A."/>
            <person name="Andreopoulos B."/>
            <person name="Baker S."/>
            <person name="Barry K."/>
            <person name="Bills G."/>
            <person name="Bluhm B."/>
            <person name="Cannon C."/>
            <person name="Castanera R."/>
            <person name="Culley D."/>
            <person name="Daum C."/>
            <person name="Ezra D."/>
            <person name="Gonzalez J."/>
            <person name="Henrissat B."/>
            <person name="Kuo A."/>
            <person name="Liang C."/>
            <person name="Lipzen A."/>
            <person name="Lutzoni F."/>
            <person name="Magnuson J."/>
            <person name="Mondo S."/>
            <person name="Nolan M."/>
            <person name="Ohm R."/>
            <person name="Pangilinan J."/>
            <person name="Park H.-J."/>
            <person name="Ramirez L."/>
            <person name="Alfaro M."/>
            <person name="Sun H."/>
            <person name="Tritt A."/>
            <person name="Yoshinaga Y."/>
            <person name="Zwiers L.-H."/>
            <person name="Turgeon B."/>
            <person name="Goodwin S."/>
            <person name="Spatafora J."/>
            <person name="Crous P."/>
            <person name="Grigoriev I."/>
        </authorList>
    </citation>
    <scope>NUCLEOTIDE SEQUENCE</scope>
    <source>
        <strain evidence="19">CBS 116005</strain>
    </source>
</reference>
<evidence type="ECO:0000256" key="9">
    <source>
        <dbReference type="ARBA" id="ARBA00022857"/>
    </source>
</evidence>
<dbReference type="PANTHER" id="PTHR10556:SF28">
    <property type="entry name" value="VERY-LONG-CHAIN ENOYL-COA REDUCTASE"/>
    <property type="match status" value="1"/>
</dbReference>
<accession>A0A6G1L5N2</accession>
<dbReference type="AlphaFoldDB" id="A0A6G1L5N2"/>